<feature type="domain" description="ABC transporter" evidence="6">
    <location>
        <begin position="1"/>
        <end position="239"/>
    </location>
</feature>
<sequence length="275" mass="30396">MYQITVQKHTVGHKVLLSDLSLEIKPGKVFAILGPNGAGKSTLLKLLSGEAKVKKGRVVLNQLPIEKIPPAQLAGMRAVLPQHSQVAFPYTALEVVKMGGFSWKMSQGDLTVKARKIMQDLEVDHLKDRVITTLSGGEQQRVQLARVALQISQPSETDKFLLLDEPSSSLDMACQHLIFGFVKELTQQQIGVIVIVHDLNIALQYADEAALLMKGKLLTLGTTEEVLTQKNIEKAYQHPVRVVYDPEGYRSPIILSEPKPVKATSTEREKAVFKD</sequence>
<protein>
    <submittedName>
        <fullName evidence="7">Heme ABC transporter ATP-binding protein</fullName>
    </submittedName>
</protein>
<dbReference type="PANTHER" id="PTHR42794:SF1">
    <property type="entry name" value="HEMIN IMPORT ATP-BINDING PROTEIN HMUV"/>
    <property type="match status" value="1"/>
</dbReference>
<dbReference type="SMART" id="SM00382">
    <property type="entry name" value="AAA"/>
    <property type="match status" value="1"/>
</dbReference>
<comment type="function">
    <text evidence="5">Part of the ABC transporter complex HmuTUV involved in hemin import. Responsible for energy coupling to the transport system.</text>
</comment>
<dbReference type="EMBL" id="JBDKWZ010000011">
    <property type="protein sequence ID" value="MEN7549899.1"/>
    <property type="molecule type" value="Genomic_DNA"/>
</dbReference>
<evidence type="ECO:0000313" key="7">
    <source>
        <dbReference type="EMBL" id="MEN7549899.1"/>
    </source>
</evidence>
<evidence type="ECO:0000259" key="6">
    <source>
        <dbReference type="PROSITE" id="PS50893"/>
    </source>
</evidence>
<evidence type="ECO:0000256" key="1">
    <source>
        <dbReference type="ARBA" id="ARBA00022448"/>
    </source>
</evidence>
<organism evidence="7 8">
    <name type="scientific">Rapidithrix thailandica</name>
    <dbReference type="NCBI Taxonomy" id="413964"/>
    <lineage>
        <taxon>Bacteria</taxon>
        <taxon>Pseudomonadati</taxon>
        <taxon>Bacteroidota</taxon>
        <taxon>Cytophagia</taxon>
        <taxon>Cytophagales</taxon>
        <taxon>Flammeovirgaceae</taxon>
        <taxon>Rapidithrix</taxon>
    </lineage>
</organism>
<evidence type="ECO:0000256" key="2">
    <source>
        <dbReference type="ARBA" id="ARBA00022741"/>
    </source>
</evidence>
<keyword evidence="8" id="KW-1185">Reference proteome</keyword>
<evidence type="ECO:0000256" key="4">
    <source>
        <dbReference type="ARBA" id="ARBA00022967"/>
    </source>
</evidence>
<dbReference type="GO" id="GO:0005524">
    <property type="term" value="F:ATP binding"/>
    <property type="evidence" value="ECO:0007669"/>
    <property type="project" value="UniProtKB-KW"/>
</dbReference>
<dbReference type="InterPro" id="IPR003439">
    <property type="entry name" value="ABC_transporter-like_ATP-bd"/>
</dbReference>
<dbReference type="CDD" id="cd03214">
    <property type="entry name" value="ABC_Iron-Siderophores_B12_Hemin"/>
    <property type="match status" value="1"/>
</dbReference>
<dbReference type="SUPFAM" id="SSF52540">
    <property type="entry name" value="P-loop containing nucleoside triphosphate hydrolases"/>
    <property type="match status" value="1"/>
</dbReference>
<proteinExistence type="predicted"/>
<evidence type="ECO:0000256" key="5">
    <source>
        <dbReference type="ARBA" id="ARBA00037066"/>
    </source>
</evidence>
<comment type="caution">
    <text evidence="7">The sequence shown here is derived from an EMBL/GenBank/DDBJ whole genome shotgun (WGS) entry which is preliminary data.</text>
</comment>
<evidence type="ECO:0000313" key="8">
    <source>
        <dbReference type="Proteomes" id="UP001403385"/>
    </source>
</evidence>
<dbReference type="Proteomes" id="UP001403385">
    <property type="component" value="Unassembled WGS sequence"/>
</dbReference>
<dbReference type="NCBIfam" id="NF010068">
    <property type="entry name" value="PRK13548.1"/>
    <property type="match status" value="1"/>
</dbReference>
<dbReference type="PANTHER" id="PTHR42794">
    <property type="entry name" value="HEMIN IMPORT ATP-BINDING PROTEIN HMUV"/>
    <property type="match status" value="1"/>
</dbReference>
<dbReference type="InterPro" id="IPR027417">
    <property type="entry name" value="P-loop_NTPase"/>
</dbReference>
<keyword evidence="3 7" id="KW-0067">ATP-binding</keyword>
<keyword evidence="4" id="KW-1278">Translocase</keyword>
<keyword evidence="2" id="KW-0547">Nucleotide-binding</keyword>
<dbReference type="PROSITE" id="PS00211">
    <property type="entry name" value="ABC_TRANSPORTER_1"/>
    <property type="match status" value="1"/>
</dbReference>
<dbReference type="RefSeq" id="WP_346822677.1">
    <property type="nucleotide sequence ID" value="NZ_JBDKWZ010000011.1"/>
</dbReference>
<accession>A0AAW9RYC6</accession>
<evidence type="ECO:0000256" key="3">
    <source>
        <dbReference type="ARBA" id="ARBA00022840"/>
    </source>
</evidence>
<keyword evidence="1" id="KW-0813">Transport</keyword>
<dbReference type="InterPro" id="IPR003593">
    <property type="entry name" value="AAA+_ATPase"/>
</dbReference>
<dbReference type="InterPro" id="IPR017871">
    <property type="entry name" value="ABC_transporter-like_CS"/>
</dbReference>
<dbReference type="Gene3D" id="3.40.50.300">
    <property type="entry name" value="P-loop containing nucleotide triphosphate hydrolases"/>
    <property type="match status" value="1"/>
</dbReference>
<dbReference type="GO" id="GO:0016887">
    <property type="term" value="F:ATP hydrolysis activity"/>
    <property type="evidence" value="ECO:0007669"/>
    <property type="project" value="InterPro"/>
</dbReference>
<reference evidence="7 8" key="1">
    <citation type="submission" date="2024-04" db="EMBL/GenBank/DDBJ databases">
        <title>Novel genus in family Flammeovirgaceae.</title>
        <authorList>
            <person name="Nguyen T.H."/>
            <person name="Vuong T.Q."/>
            <person name="Le H."/>
            <person name="Kim S.-G."/>
        </authorList>
    </citation>
    <scope>NUCLEOTIDE SEQUENCE [LARGE SCALE GENOMIC DNA]</scope>
    <source>
        <strain evidence="7 8">JCM 23209</strain>
    </source>
</reference>
<gene>
    <name evidence="7" type="ORF">AAG747_18385</name>
</gene>
<dbReference type="AlphaFoldDB" id="A0AAW9RYC6"/>
<dbReference type="Pfam" id="PF00005">
    <property type="entry name" value="ABC_tran"/>
    <property type="match status" value="1"/>
</dbReference>
<name>A0AAW9RYC6_9BACT</name>
<dbReference type="PROSITE" id="PS50893">
    <property type="entry name" value="ABC_TRANSPORTER_2"/>
    <property type="match status" value="1"/>
</dbReference>